<dbReference type="InterPro" id="IPR010977">
    <property type="entry name" value="Aromatic_deC"/>
</dbReference>
<evidence type="ECO:0000256" key="3">
    <source>
        <dbReference type="ARBA" id="ARBA00022793"/>
    </source>
</evidence>
<keyword evidence="9" id="KW-1185">Reference proteome</keyword>
<gene>
    <name evidence="8" type="ORF">C900_05694</name>
</gene>
<protein>
    <recommendedName>
        <fullName evidence="10">Aromatic-L-amino-acid decarboxylase</fullName>
    </recommendedName>
</protein>
<reference evidence="8 9" key="1">
    <citation type="submission" date="2012-12" db="EMBL/GenBank/DDBJ databases">
        <title>Genome assembly of Fulvivirga imtechensis AK7.</title>
        <authorList>
            <person name="Nupur N."/>
            <person name="Khatri I."/>
            <person name="Kumar R."/>
            <person name="Subramanian S."/>
            <person name="Pinnaka A."/>
        </authorList>
    </citation>
    <scope>NUCLEOTIDE SEQUENCE [LARGE SCALE GENOMIC DNA]</scope>
    <source>
        <strain evidence="8 9">AK7</strain>
    </source>
</reference>
<dbReference type="Pfam" id="PF00282">
    <property type="entry name" value="Pyridoxal_deC"/>
    <property type="match status" value="1"/>
</dbReference>
<evidence type="ECO:0000256" key="1">
    <source>
        <dbReference type="ARBA" id="ARBA00001933"/>
    </source>
</evidence>
<dbReference type="InterPro" id="IPR015421">
    <property type="entry name" value="PyrdxlP-dep_Trfase_major"/>
</dbReference>
<keyword evidence="5 7" id="KW-0456">Lyase</keyword>
<evidence type="ECO:0000313" key="9">
    <source>
        <dbReference type="Proteomes" id="UP000011135"/>
    </source>
</evidence>
<accession>L8JKX5</accession>
<comment type="similarity">
    <text evidence="2 7">Belongs to the group II decarboxylase family.</text>
</comment>
<dbReference type="GO" id="GO:0030170">
    <property type="term" value="F:pyridoxal phosphate binding"/>
    <property type="evidence" value="ECO:0007669"/>
    <property type="project" value="InterPro"/>
</dbReference>
<dbReference type="Gene3D" id="3.90.1150.10">
    <property type="entry name" value="Aspartate Aminotransferase, domain 1"/>
    <property type="match status" value="1"/>
</dbReference>
<feature type="modified residue" description="N6-(pyridoxal phosphate)lysine" evidence="6">
    <location>
        <position position="303"/>
    </location>
</feature>
<dbReference type="GO" id="GO:0006520">
    <property type="term" value="P:amino acid metabolic process"/>
    <property type="evidence" value="ECO:0007669"/>
    <property type="project" value="InterPro"/>
</dbReference>
<dbReference type="eggNOG" id="COG0076">
    <property type="taxonomic scope" value="Bacteria"/>
</dbReference>
<dbReference type="GO" id="GO:0019752">
    <property type="term" value="P:carboxylic acid metabolic process"/>
    <property type="evidence" value="ECO:0007669"/>
    <property type="project" value="InterPro"/>
</dbReference>
<comment type="cofactor">
    <cofactor evidence="1 6 7">
        <name>pyridoxal 5'-phosphate</name>
        <dbReference type="ChEBI" id="CHEBI:597326"/>
    </cofactor>
</comment>
<dbReference type="EMBL" id="AMZN01000089">
    <property type="protein sequence ID" value="ELR68868.1"/>
    <property type="molecule type" value="Genomic_DNA"/>
</dbReference>
<dbReference type="PANTHER" id="PTHR11999">
    <property type="entry name" value="GROUP II PYRIDOXAL-5-PHOSPHATE DECARBOXYLASE"/>
    <property type="match status" value="1"/>
</dbReference>
<organism evidence="8 9">
    <name type="scientific">Fulvivirga imtechensis AK7</name>
    <dbReference type="NCBI Taxonomy" id="1237149"/>
    <lineage>
        <taxon>Bacteria</taxon>
        <taxon>Pseudomonadati</taxon>
        <taxon>Bacteroidota</taxon>
        <taxon>Cytophagia</taxon>
        <taxon>Cytophagales</taxon>
        <taxon>Fulvivirgaceae</taxon>
        <taxon>Fulvivirga</taxon>
    </lineage>
</organism>
<dbReference type="Proteomes" id="UP000011135">
    <property type="component" value="Unassembled WGS sequence"/>
</dbReference>
<comment type="caution">
    <text evidence="8">The sequence shown here is derived from an EMBL/GenBank/DDBJ whole genome shotgun (WGS) entry which is preliminary data.</text>
</comment>
<dbReference type="InterPro" id="IPR015422">
    <property type="entry name" value="PyrdxlP-dep_Trfase_small"/>
</dbReference>
<evidence type="ECO:0000256" key="4">
    <source>
        <dbReference type="ARBA" id="ARBA00022898"/>
    </source>
</evidence>
<evidence type="ECO:0000256" key="5">
    <source>
        <dbReference type="ARBA" id="ARBA00023239"/>
    </source>
</evidence>
<dbReference type="Gene3D" id="3.40.640.10">
    <property type="entry name" value="Type I PLP-dependent aspartate aminotransferase-like (Major domain)"/>
    <property type="match status" value="1"/>
</dbReference>
<dbReference type="SUPFAM" id="SSF53383">
    <property type="entry name" value="PLP-dependent transferases"/>
    <property type="match status" value="1"/>
</dbReference>
<evidence type="ECO:0000256" key="2">
    <source>
        <dbReference type="ARBA" id="ARBA00009533"/>
    </source>
</evidence>
<dbReference type="OrthoDB" id="9803665at2"/>
<evidence type="ECO:0000256" key="7">
    <source>
        <dbReference type="RuleBase" id="RU000382"/>
    </source>
</evidence>
<dbReference type="Gene3D" id="3.90.1150.170">
    <property type="match status" value="1"/>
</dbReference>
<keyword evidence="3" id="KW-0210">Decarboxylase</keyword>
<dbReference type="PANTHER" id="PTHR11999:SF70">
    <property type="entry name" value="MIP05841P"/>
    <property type="match status" value="1"/>
</dbReference>
<evidence type="ECO:0000256" key="6">
    <source>
        <dbReference type="PIRSR" id="PIRSR602129-50"/>
    </source>
</evidence>
<dbReference type="PRINTS" id="PR00800">
    <property type="entry name" value="YHDCRBOXLASE"/>
</dbReference>
<name>L8JKX5_9BACT</name>
<dbReference type="PATRIC" id="fig|1237149.3.peg.5076"/>
<dbReference type="RefSeq" id="WP_009582804.1">
    <property type="nucleotide sequence ID" value="NZ_AMZN01000089.1"/>
</dbReference>
<dbReference type="AlphaFoldDB" id="L8JKX5"/>
<dbReference type="GO" id="GO:0016831">
    <property type="term" value="F:carboxy-lyase activity"/>
    <property type="evidence" value="ECO:0007669"/>
    <property type="project" value="UniProtKB-KW"/>
</dbReference>
<sequence length="490" mass="54539">MNKDKSLDYSLNEFASLLQKSSDIVIDRYAHLVGAKAYAGLTPKEVESWFNEPVPEQGMEPAKLLDLVKEKVVDTATLNIGPNMYAYVMAGGTQVSILAELLASSINQNVGKWHLAPVMSELEKRVVQWGGQFIGYGDAAGGVLVSGGSAANLTGLTVARNVFLESENVRKSGLFGFKPLIIYASDEVHGCIDKSVELLGIGSDNFRKIPTHSDFIIDLEALEHQILLDIENGKRPFCIIGNAGTVNTGAIDPLDRLADLADKYNLWYHIDGAYGGLAAAVDDLRKKYKGIERADSIAIDFHKWLYQPFEAGCTLVKNWDQLNRTFYKRAAYLDTDTKTDQRFDFNEHHFQLSRNAKALKIWMSFKAYGAEVIRACIEKDIRLTKYLADQITQSQDFELCNIPDLSVACFRYLGTDPNMPQATIDQLNKLIIPELEADGRVFITGTSLQNRPVIRACLINHRLQQENIDFLLKVIREVGVKAEGKLKVAG</sequence>
<evidence type="ECO:0000313" key="8">
    <source>
        <dbReference type="EMBL" id="ELR68868.1"/>
    </source>
</evidence>
<dbReference type="STRING" id="1237149.C900_05694"/>
<proteinExistence type="inferred from homology"/>
<evidence type="ECO:0008006" key="10">
    <source>
        <dbReference type="Google" id="ProtNLM"/>
    </source>
</evidence>
<dbReference type="InterPro" id="IPR015424">
    <property type="entry name" value="PyrdxlP-dep_Trfase"/>
</dbReference>
<dbReference type="InterPro" id="IPR002129">
    <property type="entry name" value="PyrdxlP-dep_de-COase"/>
</dbReference>
<keyword evidence="4 6" id="KW-0663">Pyridoxal phosphate</keyword>